<keyword evidence="2" id="KW-1185">Reference proteome</keyword>
<sequence>MGKIDKASSFRFVKGALQHQEGDRLDLPIGWQEIQFKSMLVRLPDNPHLDDADSFRLGYGDGFVYQRVEKFNNASWVYGPVSPKTQYSPIEYRISREPEVLSFQISIYWSTWAENGPDHENIAGRVAALLDNGWVKSR</sequence>
<gene>
    <name evidence="1" type="ORF">B1H19_18810</name>
</gene>
<evidence type="ECO:0000313" key="1">
    <source>
        <dbReference type="EMBL" id="ARF55962.1"/>
    </source>
</evidence>
<reference evidence="1 2" key="1">
    <citation type="submission" date="2017-04" db="EMBL/GenBank/DDBJ databases">
        <title>Complete Genome Sequence of Streptomyces gilvosporeus F607, a Capable Producer of Natamycin.</title>
        <authorList>
            <person name="Zong G."/>
            <person name="Zhong C."/>
            <person name="Fu J."/>
            <person name="Qin R."/>
            <person name="Cao G."/>
        </authorList>
    </citation>
    <scope>NUCLEOTIDE SEQUENCE [LARGE SCALE GENOMIC DNA]</scope>
    <source>
        <strain evidence="1 2">F607</strain>
    </source>
</reference>
<dbReference type="EMBL" id="CP020569">
    <property type="protein sequence ID" value="ARF55962.1"/>
    <property type="molecule type" value="Genomic_DNA"/>
</dbReference>
<proteinExistence type="predicted"/>
<dbReference type="Proteomes" id="UP000192726">
    <property type="component" value="Chromosome"/>
</dbReference>
<organism evidence="1 2">
    <name type="scientific">Streptomyces gilvosporeus</name>
    <dbReference type="NCBI Taxonomy" id="553510"/>
    <lineage>
        <taxon>Bacteria</taxon>
        <taxon>Bacillati</taxon>
        <taxon>Actinomycetota</taxon>
        <taxon>Actinomycetes</taxon>
        <taxon>Kitasatosporales</taxon>
        <taxon>Streptomycetaceae</taxon>
        <taxon>Streptomyces</taxon>
    </lineage>
</organism>
<dbReference type="AlphaFoldDB" id="A0A1V0TTF1"/>
<dbReference type="KEGG" id="sgv:B1H19_18810"/>
<evidence type="ECO:0000313" key="2">
    <source>
        <dbReference type="Proteomes" id="UP000192726"/>
    </source>
</evidence>
<name>A0A1V0TTF1_9ACTN</name>
<accession>A0A1V0TTF1</accession>
<dbReference type="STRING" id="553510.B1H19_18810"/>
<protein>
    <submittedName>
        <fullName evidence="1">Uncharacterized protein</fullName>
    </submittedName>
</protein>